<evidence type="ECO:0000256" key="1">
    <source>
        <dbReference type="ARBA" id="ARBA00004496"/>
    </source>
</evidence>
<dbReference type="SUPFAM" id="SSF56059">
    <property type="entry name" value="Glutathione synthetase ATP-binding domain-like"/>
    <property type="match status" value="1"/>
</dbReference>
<dbReference type="InterPro" id="IPR016185">
    <property type="entry name" value="PreATP-grasp_dom_sf"/>
</dbReference>
<evidence type="ECO:0000256" key="3">
    <source>
        <dbReference type="ARBA" id="ARBA00022490"/>
    </source>
</evidence>
<keyword evidence="4 12" id="KW-0436">Ligase</keyword>
<evidence type="ECO:0000256" key="7">
    <source>
        <dbReference type="ARBA" id="ARBA00022960"/>
    </source>
</evidence>
<evidence type="ECO:0000313" key="12">
    <source>
        <dbReference type="EMBL" id="OLS03118.1"/>
    </source>
</evidence>
<dbReference type="GO" id="GO:0071555">
    <property type="term" value="P:cell wall organization"/>
    <property type="evidence" value="ECO:0007669"/>
    <property type="project" value="UniProtKB-KW"/>
</dbReference>
<evidence type="ECO:0000259" key="11">
    <source>
        <dbReference type="PROSITE" id="PS50975"/>
    </source>
</evidence>
<evidence type="ECO:0000256" key="5">
    <source>
        <dbReference type="ARBA" id="ARBA00022741"/>
    </source>
</evidence>
<evidence type="ECO:0000256" key="4">
    <source>
        <dbReference type="ARBA" id="ARBA00022598"/>
    </source>
</evidence>
<dbReference type="GO" id="GO:0009252">
    <property type="term" value="P:peptidoglycan biosynthetic process"/>
    <property type="evidence" value="ECO:0007669"/>
    <property type="project" value="UniProtKB-KW"/>
</dbReference>
<reference evidence="12 13" key="1">
    <citation type="submission" date="2016-02" db="EMBL/GenBank/DDBJ databases">
        <title>Genome sequence of Tissierella creatinophila DSM 6911.</title>
        <authorList>
            <person name="Poehlein A."/>
            <person name="Daniel R."/>
        </authorList>
    </citation>
    <scope>NUCLEOTIDE SEQUENCE [LARGE SCALE GENOMIC DNA]</scope>
    <source>
        <strain evidence="12 13">DSM 6911</strain>
    </source>
</reference>
<name>A0A1U7M7E3_TISCR</name>
<keyword evidence="13" id="KW-1185">Reference proteome</keyword>
<dbReference type="PROSITE" id="PS00844">
    <property type="entry name" value="DALA_DALA_LIGASE_2"/>
    <property type="match status" value="1"/>
</dbReference>
<dbReference type="GO" id="GO:0046872">
    <property type="term" value="F:metal ion binding"/>
    <property type="evidence" value="ECO:0007669"/>
    <property type="project" value="InterPro"/>
</dbReference>
<dbReference type="InterPro" id="IPR011761">
    <property type="entry name" value="ATP-grasp"/>
</dbReference>
<keyword evidence="7" id="KW-0133">Cell shape</keyword>
<comment type="caution">
    <text evidence="12">The sequence shown here is derived from an EMBL/GenBank/DDBJ whole genome shotgun (WGS) entry which is preliminary data.</text>
</comment>
<dbReference type="Proteomes" id="UP000186112">
    <property type="component" value="Unassembled WGS sequence"/>
</dbReference>
<gene>
    <name evidence="12" type="primary">ddl_2</name>
    <name evidence="12" type="ORF">TICRE_08150</name>
</gene>
<comment type="subcellular location">
    <subcellularLocation>
        <location evidence="1">Cytoplasm</location>
    </subcellularLocation>
</comment>
<dbReference type="Gene3D" id="3.40.50.20">
    <property type="match status" value="1"/>
</dbReference>
<evidence type="ECO:0000256" key="6">
    <source>
        <dbReference type="ARBA" id="ARBA00022840"/>
    </source>
</evidence>
<dbReference type="Gene3D" id="3.30.1490.20">
    <property type="entry name" value="ATP-grasp fold, A domain"/>
    <property type="match status" value="1"/>
</dbReference>
<comment type="similarity">
    <text evidence="2">Belongs to the D-alanine--D-alanine ligase family.</text>
</comment>
<dbReference type="RefSeq" id="WP_075725419.1">
    <property type="nucleotide sequence ID" value="NZ_LTDM01000011.1"/>
</dbReference>
<keyword evidence="3" id="KW-0963">Cytoplasm</keyword>
<evidence type="ECO:0000256" key="2">
    <source>
        <dbReference type="ARBA" id="ARBA00010871"/>
    </source>
</evidence>
<dbReference type="PANTHER" id="PTHR23132:SF23">
    <property type="entry name" value="D-ALANINE--D-ALANINE LIGASE B"/>
    <property type="match status" value="1"/>
</dbReference>
<feature type="domain" description="ATP-grasp" evidence="11">
    <location>
        <begin position="110"/>
        <end position="315"/>
    </location>
</feature>
<dbReference type="EMBL" id="LTDM01000011">
    <property type="protein sequence ID" value="OLS03118.1"/>
    <property type="molecule type" value="Genomic_DNA"/>
</dbReference>
<organism evidence="12 13">
    <name type="scientific">Tissierella creatinophila DSM 6911</name>
    <dbReference type="NCBI Taxonomy" id="1123403"/>
    <lineage>
        <taxon>Bacteria</taxon>
        <taxon>Bacillati</taxon>
        <taxon>Bacillota</taxon>
        <taxon>Tissierellia</taxon>
        <taxon>Tissierellales</taxon>
        <taxon>Tissierellaceae</taxon>
        <taxon>Tissierella</taxon>
    </lineage>
</organism>
<dbReference type="GO" id="GO:0008716">
    <property type="term" value="F:D-alanine-D-alanine ligase activity"/>
    <property type="evidence" value="ECO:0007669"/>
    <property type="project" value="UniProtKB-EC"/>
</dbReference>
<sequence>MKIAIVTDKSRTAYLKDIEGQSEDAQKQETVISLNRVISKKYDCVNLIFDEDIIKNLKEQKIDLVFNLCNGVVGSSRLSQLPAILESIEMPYTGSKPLGHGLAYNKVYTGKILKGAGIPTPDFSYVNSLEELDNISMKFPLFIKPSDEGSSRGIYQDNIVNDKEALKKVIKRSLEKYNPPIMIMEYIEGKEFTVGVIENGKRVLPILEVDFSNLPEGLNRINSFEIKNEYYKYMLRHIPARIEKELKLKIEEVAKDTFKELDLKDYSRVDIRVKDNIPYVIEVNSLPGLKEGYSDICNMSEKEFSYEELIFGIIDSAKERYGL</sequence>
<evidence type="ECO:0000313" key="13">
    <source>
        <dbReference type="Proteomes" id="UP000186112"/>
    </source>
</evidence>
<keyword evidence="9" id="KW-0961">Cell wall biogenesis/degradation</keyword>
<keyword evidence="6 10" id="KW-0067">ATP-binding</keyword>
<dbReference type="Gene3D" id="3.30.470.20">
    <property type="entry name" value="ATP-grasp fold, B domain"/>
    <property type="match status" value="1"/>
</dbReference>
<dbReference type="OrthoDB" id="9813261at2"/>
<accession>A0A1U7M7E3</accession>
<evidence type="ECO:0000256" key="8">
    <source>
        <dbReference type="ARBA" id="ARBA00022984"/>
    </source>
</evidence>
<dbReference type="PANTHER" id="PTHR23132">
    <property type="entry name" value="D-ALANINE--D-ALANINE LIGASE"/>
    <property type="match status" value="1"/>
</dbReference>
<protein>
    <submittedName>
        <fullName evidence="12">D-alanine--D-alanine ligase</fullName>
        <ecNumber evidence="12">6.3.2.4</ecNumber>
    </submittedName>
</protein>
<proteinExistence type="inferred from homology"/>
<dbReference type="EC" id="6.3.2.4" evidence="12"/>
<evidence type="ECO:0000256" key="10">
    <source>
        <dbReference type="PROSITE-ProRule" id="PRU00409"/>
    </source>
</evidence>
<dbReference type="InterPro" id="IPR013815">
    <property type="entry name" value="ATP_grasp_subdomain_1"/>
</dbReference>
<dbReference type="GO" id="GO:0005737">
    <property type="term" value="C:cytoplasm"/>
    <property type="evidence" value="ECO:0007669"/>
    <property type="project" value="UniProtKB-SubCell"/>
</dbReference>
<dbReference type="PROSITE" id="PS50975">
    <property type="entry name" value="ATP_GRASP"/>
    <property type="match status" value="1"/>
</dbReference>
<keyword evidence="8" id="KW-0573">Peptidoglycan synthesis</keyword>
<dbReference type="SUPFAM" id="SSF52440">
    <property type="entry name" value="PreATP-grasp domain"/>
    <property type="match status" value="1"/>
</dbReference>
<dbReference type="AlphaFoldDB" id="A0A1U7M7E3"/>
<keyword evidence="5 10" id="KW-0547">Nucleotide-binding</keyword>
<dbReference type="InterPro" id="IPR000291">
    <property type="entry name" value="D-Ala_lig_Van_CS"/>
</dbReference>
<dbReference type="Pfam" id="PF07478">
    <property type="entry name" value="Dala_Dala_lig_C"/>
    <property type="match status" value="1"/>
</dbReference>
<dbReference type="InterPro" id="IPR011095">
    <property type="entry name" value="Dala_Dala_lig_C"/>
</dbReference>
<dbReference type="GO" id="GO:0008360">
    <property type="term" value="P:regulation of cell shape"/>
    <property type="evidence" value="ECO:0007669"/>
    <property type="project" value="UniProtKB-KW"/>
</dbReference>
<evidence type="ECO:0000256" key="9">
    <source>
        <dbReference type="ARBA" id="ARBA00023316"/>
    </source>
</evidence>
<dbReference type="GO" id="GO:0005524">
    <property type="term" value="F:ATP binding"/>
    <property type="evidence" value="ECO:0007669"/>
    <property type="project" value="UniProtKB-UniRule"/>
</dbReference>